<organism evidence="1 2">
    <name type="scientific">Anopheles albimanus</name>
    <name type="common">New world malaria mosquito</name>
    <dbReference type="NCBI Taxonomy" id="7167"/>
    <lineage>
        <taxon>Eukaryota</taxon>
        <taxon>Metazoa</taxon>
        <taxon>Ecdysozoa</taxon>
        <taxon>Arthropoda</taxon>
        <taxon>Hexapoda</taxon>
        <taxon>Insecta</taxon>
        <taxon>Pterygota</taxon>
        <taxon>Neoptera</taxon>
        <taxon>Endopterygota</taxon>
        <taxon>Diptera</taxon>
        <taxon>Nematocera</taxon>
        <taxon>Culicoidea</taxon>
        <taxon>Culicidae</taxon>
        <taxon>Anophelinae</taxon>
        <taxon>Anopheles</taxon>
    </lineage>
</organism>
<sequence>MLPLEPIVVIRRARPRKGTLHPHQDTHQDGQNHQQTRQKAFTDYKFGTVNRRKKHAAQVASALPHMETAGWLQRLDLPEYRDNFKSYGGVEEMLFLTESDVKKLGIRNNAHRARIVSSLVALRENLVQGGSGSSHSPNRMGVH</sequence>
<dbReference type="PROSITE" id="PS50105">
    <property type="entry name" value="SAM_DOMAIN"/>
    <property type="match status" value="1"/>
</dbReference>
<proteinExistence type="predicted"/>
<dbReference type="SMART" id="SM00454">
    <property type="entry name" value="SAM"/>
    <property type="match status" value="1"/>
</dbReference>
<evidence type="ECO:0000313" key="2">
    <source>
        <dbReference type="Proteomes" id="UP000069272"/>
    </source>
</evidence>
<evidence type="ECO:0000313" key="1">
    <source>
        <dbReference type="EnsemblMetazoa" id="AALB000493-PA"/>
    </source>
</evidence>
<reference evidence="1 2" key="1">
    <citation type="journal article" date="2017" name="G3 (Bethesda)">
        <title>The Physical Genome Mapping of Anopheles albimanus Corrected Scaffold Misassemblies and Identified Interarm Rearrangements in Genus Anopheles.</title>
        <authorList>
            <person name="Artemov G.N."/>
            <person name="Peery A.N."/>
            <person name="Jiang X."/>
            <person name="Tu Z."/>
            <person name="Stegniy V.N."/>
            <person name="Sharakhova M.V."/>
            <person name="Sharakhov I.V."/>
        </authorList>
    </citation>
    <scope>NUCLEOTIDE SEQUENCE [LARGE SCALE GENOMIC DNA]</scope>
    <source>
        <strain evidence="1 2">ALBI9_A</strain>
    </source>
</reference>
<protein>
    <submittedName>
        <fullName evidence="1">SAM domain-containing protein</fullName>
    </submittedName>
</protein>
<dbReference type="Gene3D" id="1.10.150.50">
    <property type="entry name" value="Transcription Factor, Ets-1"/>
    <property type="match status" value="1"/>
</dbReference>
<dbReference type="VEuPathDB" id="VectorBase:AALB20_033319"/>
<dbReference type="InterPro" id="IPR001660">
    <property type="entry name" value="SAM"/>
</dbReference>
<dbReference type="EnsemblMetazoa" id="AALB000493-RA">
    <property type="protein sequence ID" value="AALB000493-PA"/>
    <property type="gene ID" value="AALB000493"/>
</dbReference>
<dbReference type="VEuPathDB" id="VectorBase:AALB000493"/>
<keyword evidence="2" id="KW-1185">Reference proteome</keyword>
<dbReference type="SUPFAM" id="SSF47769">
    <property type="entry name" value="SAM/Pointed domain"/>
    <property type="match status" value="1"/>
</dbReference>
<dbReference type="Proteomes" id="UP000069272">
    <property type="component" value="Chromosome 2L"/>
</dbReference>
<reference evidence="1" key="2">
    <citation type="submission" date="2022-08" db="UniProtKB">
        <authorList>
            <consortium name="EnsemblMetazoa"/>
        </authorList>
    </citation>
    <scope>IDENTIFICATION</scope>
    <source>
        <strain evidence="1">STECLA/ALBI9_A</strain>
    </source>
</reference>
<dbReference type="Pfam" id="PF07647">
    <property type="entry name" value="SAM_2"/>
    <property type="match status" value="1"/>
</dbReference>
<dbReference type="STRING" id="7167.A0A182F212"/>
<name>A0A182F212_ANOAL</name>
<dbReference type="InterPro" id="IPR013761">
    <property type="entry name" value="SAM/pointed_sf"/>
</dbReference>
<dbReference type="AlphaFoldDB" id="A0A182F212"/>
<accession>A0A182F212</accession>